<evidence type="ECO:0000256" key="4">
    <source>
        <dbReference type="ARBA" id="ARBA00023239"/>
    </source>
</evidence>
<dbReference type="Pfam" id="PF04828">
    <property type="entry name" value="GFA"/>
    <property type="match status" value="1"/>
</dbReference>
<evidence type="ECO:0000256" key="1">
    <source>
        <dbReference type="ARBA" id="ARBA00005495"/>
    </source>
</evidence>
<dbReference type="GO" id="GO:0016846">
    <property type="term" value="F:carbon-sulfur lyase activity"/>
    <property type="evidence" value="ECO:0007669"/>
    <property type="project" value="InterPro"/>
</dbReference>
<dbReference type="Gene3D" id="3.90.1590.10">
    <property type="entry name" value="glutathione-dependent formaldehyde- activating enzyme (gfa)"/>
    <property type="match status" value="1"/>
</dbReference>
<dbReference type="AlphaFoldDB" id="A0A4R4A5N6"/>
<evidence type="ECO:0000259" key="5">
    <source>
        <dbReference type="PROSITE" id="PS51891"/>
    </source>
</evidence>
<evidence type="ECO:0000313" key="6">
    <source>
        <dbReference type="EMBL" id="TCW33216.1"/>
    </source>
</evidence>
<keyword evidence="4" id="KW-0456">Lyase</keyword>
<dbReference type="EMBL" id="SMDC01000016">
    <property type="protein sequence ID" value="TCW33216.1"/>
    <property type="molecule type" value="Genomic_DNA"/>
</dbReference>
<proteinExistence type="inferred from homology"/>
<name>A0A4R4A5N6_MARGR</name>
<dbReference type="InterPro" id="IPR011057">
    <property type="entry name" value="Mss4-like_sf"/>
</dbReference>
<dbReference type="PROSITE" id="PS51891">
    <property type="entry name" value="CENP_V_GFA"/>
    <property type="match status" value="1"/>
</dbReference>
<sequence length="141" mass="15749">MQHSMKGRHHGSCLCGRVRFEIEGDFDSFYLCYCTYCQKDTGSAHAANLFSQSARLHWIEGKAHVKTFQLPNTLHEKSFCIHCGSALPTRSTPDAPLVVPAGCLDSVVGRRPDAKIYVENQAAWTRQNLDELPRFSGPPAR</sequence>
<dbReference type="PANTHER" id="PTHR33337:SF40">
    <property type="entry name" value="CENP-V_GFA DOMAIN-CONTAINING PROTEIN-RELATED"/>
    <property type="match status" value="1"/>
</dbReference>
<feature type="domain" description="CENP-V/GFA" evidence="5">
    <location>
        <begin position="9"/>
        <end position="125"/>
    </location>
</feature>
<dbReference type="SUPFAM" id="SSF51316">
    <property type="entry name" value="Mss4-like"/>
    <property type="match status" value="1"/>
</dbReference>
<dbReference type="InterPro" id="IPR006913">
    <property type="entry name" value="CENP-V/GFA"/>
</dbReference>
<comment type="caution">
    <text evidence="6">The sequence shown here is derived from an EMBL/GenBank/DDBJ whole genome shotgun (WGS) entry which is preliminary data.</text>
</comment>
<protein>
    <recommendedName>
        <fullName evidence="5">CENP-V/GFA domain-containing protein</fullName>
    </recommendedName>
</protein>
<evidence type="ECO:0000256" key="2">
    <source>
        <dbReference type="ARBA" id="ARBA00022723"/>
    </source>
</evidence>
<accession>A0A4R4A5N6</accession>
<dbReference type="RefSeq" id="WP_123141380.1">
    <property type="nucleotide sequence ID" value="NZ_NRRH01000064.1"/>
</dbReference>
<evidence type="ECO:0000256" key="3">
    <source>
        <dbReference type="ARBA" id="ARBA00022833"/>
    </source>
</evidence>
<gene>
    <name evidence="6" type="ORF">EDC29_11656</name>
</gene>
<dbReference type="GO" id="GO:0046872">
    <property type="term" value="F:metal ion binding"/>
    <property type="evidence" value="ECO:0007669"/>
    <property type="project" value="UniProtKB-KW"/>
</dbReference>
<dbReference type="Proteomes" id="UP000295247">
    <property type="component" value="Unassembled WGS sequence"/>
</dbReference>
<reference evidence="6 7" key="1">
    <citation type="submission" date="2019-03" db="EMBL/GenBank/DDBJ databases">
        <title>Genomic Encyclopedia of Type Strains, Phase IV (KMG-IV): sequencing the most valuable type-strain genomes for metagenomic binning, comparative biology and taxonomic classification.</title>
        <authorList>
            <person name="Goeker M."/>
        </authorList>
    </citation>
    <scope>NUCLEOTIDE SEQUENCE [LARGE SCALE GENOMIC DNA]</scope>
    <source>
        <strain evidence="6 7">DSM 203</strain>
    </source>
</reference>
<comment type="similarity">
    <text evidence="1">Belongs to the Gfa family.</text>
</comment>
<evidence type="ECO:0000313" key="7">
    <source>
        <dbReference type="Proteomes" id="UP000295247"/>
    </source>
</evidence>
<keyword evidence="2" id="KW-0479">Metal-binding</keyword>
<dbReference type="PANTHER" id="PTHR33337">
    <property type="entry name" value="GFA DOMAIN-CONTAINING PROTEIN"/>
    <property type="match status" value="1"/>
</dbReference>
<organism evidence="6 7">
    <name type="scientific">Marichromatium gracile</name>
    <name type="common">Chromatium gracile</name>
    <dbReference type="NCBI Taxonomy" id="1048"/>
    <lineage>
        <taxon>Bacteria</taxon>
        <taxon>Pseudomonadati</taxon>
        <taxon>Pseudomonadota</taxon>
        <taxon>Gammaproteobacteria</taxon>
        <taxon>Chromatiales</taxon>
        <taxon>Chromatiaceae</taxon>
        <taxon>Marichromatium</taxon>
    </lineage>
</organism>
<keyword evidence="3" id="KW-0862">Zinc</keyword>